<dbReference type="EMBL" id="NSDM01000005">
    <property type="protein sequence ID" value="MDQ2585121.1"/>
    <property type="molecule type" value="Genomic_DNA"/>
</dbReference>
<feature type="transmembrane region" description="Helical" evidence="6">
    <location>
        <begin position="35"/>
        <end position="58"/>
    </location>
</feature>
<dbReference type="Proteomes" id="UP001225605">
    <property type="component" value="Unassembled WGS sequence"/>
</dbReference>
<name>A0ABU0WZ20_9PSEU</name>
<feature type="transmembrane region" description="Helical" evidence="6">
    <location>
        <begin position="212"/>
        <end position="237"/>
    </location>
</feature>
<evidence type="ECO:0000256" key="2">
    <source>
        <dbReference type="ARBA" id="ARBA00022475"/>
    </source>
</evidence>
<dbReference type="InterPro" id="IPR017039">
    <property type="entry name" value="Virul_fac_BrkB"/>
</dbReference>
<evidence type="ECO:0000313" key="7">
    <source>
        <dbReference type="EMBL" id="MDQ2585121.1"/>
    </source>
</evidence>
<gene>
    <name evidence="7" type="ORF">CKY47_14260</name>
</gene>
<evidence type="ECO:0000256" key="4">
    <source>
        <dbReference type="ARBA" id="ARBA00022989"/>
    </source>
</evidence>
<keyword evidence="2" id="KW-1003">Cell membrane</keyword>
<keyword evidence="3 6" id="KW-0812">Transmembrane</keyword>
<organism evidence="7 8">
    <name type="scientific">Saccharothrix yanglingensis</name>
    <dbReference type="NCBI Taxonomy" id="659496"/>
    <lineage>
        <taxon>Bacteria</taxon>
        <taxon>Bacillati</taxon>
        <taxon>Actinomycetota</taxon>
        <taxon>Actinomycetes</taxon>
        <taxon>Pseudonocardiales</taxon>
        <taxon>Pseudonocardiaceae</taxon>
        <taxon>Saccharothrix</taxon>
    </lineage>
</organism>
<keyword evidence="4 6" id="KW-1133">Transmembrane helix</keyword>
<feature type="transmembrane region" description="Helical" evidence="6">
    <location>
        <begin position="138"/>
        <end position="157"/>
    </location>
</feature>
<comment type="caution">
    <text evidence="7">The sequence shown here is derived from an EMBL/GenBank/DDBJ whole genome shotgun (WGS) entry which is preliminary data.</text>
</comment>
<evidence type="ECO:0000256" key="6">
    <source>
        <dbReference type="SAM" id="Phobius"/>
    </source>
</evidence>
<evidence type="ECO:0000256" key="3">
    <source>
        <dbReference type="ARBA" id="ARBA00022692"/>
    </source>
</evidence>
<accession>A0ABU0WZ20</accession>
<feature type="transmembrane region" description="Helical" evidence="6">
    <location>
        <begin position="249"/>
        <end position="274"/>
    </location>
</feature>
<proteinExistence type="predicted"/>
<comment type="subcellular location">
    <subcellularLocation>
        <location evidence="1">Cell membrane</location>
        <topology evidence="1">Multi-pass membrane protein</topology>
    </subcellularLocation>
</comment>
<keyword evidence="5 6" id="KW-0472">Membrane</keyword>
<sequence>MADRVPSPVVGYTAIMRTARAVLRHALTALRGRDLALWAAGITFFAALAVVPVLLLALRGAAVLFGPELVDDGARLLGEALPDAQRPASAVRALADAALGASWPVLLSTLLPASLYGEGLRRGLLQIAGRPSGAKTGWLGRIGFLPVLLAAPLLMAAPLAVAPSVAPGYRAGGWSAVWGVVVSFHVDWVVLSVALCLVFLATGPNLLPRAVAVLGGFCAGAVLTGFLHGFLLFLAIPVDWAFPFAGLRAVGAVAALGLWLYLLHIILLLAYRLLLSTHAVLRDR</sequence>
<dbReference type="Pfam" id="PF03631">
    <property type="entry name" value="Virul_fac_BrkB"/>
    <property type="match status" value="1"/>
</dbReference>
<protein>
    <submittedName>
        <fullName evidence="7">Ribonuclease BN</fullName>
    </submittedName>
</protein>
<feature type="transmembrane region" description="Helical" evidence="6">
    <location>
        <begin position="177"/>
        <end position="200"/>
    </location>
</feature>
<evidence type="ECO:0000313" key="8">
    <source>
        <dbReference type="Proteomes" id="UP001225605"/>
    </source>
</evidence>
<keyword evidence="8" id="KW-1185">Reference proteome</keyword>
<reference evidence="7 8" key="1">
    <citation type="submission" date="2017-06" db="EMBL/GenBank/DDBJ databases">
        <title>Cultured bacterium strain Saccharothrix yanglingensis Hhs.015.</title>
        <authorList>
            <person name="Xia Y."/>
        </authorList>
    </citation>
    <scope>NUCLEOTIDE SEQUENCE [LARGE SCALE GENOMIC DNA]</scope>
    <source>
        <strain evidence="7 8">Hhs.015</strain>
    </source>
</reference>
<evidence type="ECO:0000256" key="1">
    <source>
        <dbReference type="ARBA" id="ARBA00004651"/>
    </source>
</evidence>
<evidence type="ECO:0000256" key="5">
    <source>
        <dbReference type="ARBA" id="ARBA00023136"/>
    </source>
</evidence>